<dbReference type="Proteomes" id="UP000266841">
    <property type="component" value="Unassembled WGS sequence"/>
</dbReference>
<gene>
    <name evidence="3" type="ORF">THAOC_19258</name>
</gene>
<evidence type="ECO:0000259" key="2">
    <source>
        <dbReference type="Pfam" id="PF03457"/>
    </source>
</evidence>
<keyword evidence="4" id="KW-1185">Reference proteome</keyword>
<dbReference type="InterPro" id="IPR005114">
    <property type="entry name" value="Helicase_assoc"/>
</dbReference>
<dbReference type="Gene3D" id="6.10.140.530">
    <property type="match status" value="2"/>
</dbReference>
<dbReference type="OrthoDB" id="48392at2759"/>
<feature type="non-terminal residue" evidence="3">
    <location>
        <position position="1"/>
    </location>
</feature>
<dbReference type="OMA" id="HARVHHC"/>
<feature type="domain" description="Helicase-associated" evidence="2">
    <location>
        <begin position="133"/>
        <end position="190"/>
    </location>
</feature>
<dbReference type="PANTHER" id="PTHR33418:SF1">
    <property type="entry name" value="HELICASE-ASSOCIATED DOMAIN-CONTAINING PROTEIN"/>
    <property type="match status" value="1"/>
</dbReference>
<dbReference type="Pfam" id="PF03457">
    <property type="entry name" value="HA"/>
    <property type="match status" value="2"/>
</dbReference>
<sequence>AFVMPPSGTDGFRSGWRPESQPQSFPLVGCSSGSVVLFRGVWLTGRPHGRPHGRRADEPPMSLEPANRRDRNWDAMCRDLEDYKAAHGHSNVPRGSSLGAWVHAQRTARKKDRLSGDRVRKLDRLGMNWGNAQRWDERLDELTRYKAAHGHCKVAEKQGPLGTWVLTQRKARRRDKLSEDRVRRLDELGFDWGTARAAPSTWDNRAEELAR</sequence>
<name>K0S2S4_THAOC</name>
<feature type="domain" description="Helicase-associated" evidence="2">
    <location>
        <begin position="70"/>
        <end position="127"/>
    </location>
</feature>
<dbReference type="AlphaFoldDB" id="K0S2S4"/>
<comment type="caution">
    <text evidence="3">The sequence shown here is derived from an EMBL/GenBank/DDBJ whole genome shotgun (WGS) entry which is preliminary data.</text>
</comment>
<reference evidence="3 4" key="1">
    <citation type="journal article" date="2012" name="Genome Biol.">
        <title>Genome and low-iron response of an oceanic diatom adapted to chronic iron limitation.</title>
        <authorList>
            <person name="Lommer M."/>
            <person name="Specht M."/>
            <person name="Roy A.S."/>
            <person name="Kraemer L."/>
            <person name="Andreson R."/>
            <person name="Gutowska M.A."/>
            <person name="Wolf J."/>
            <person name="Bergner S.V."/>
            <person name="Schilhabel M.B."/>
            <person name="Klostermeier U.C."/>
            <person name="Beiko R.G."/>
            <person name="Rosenstiel P."/>
            <person name="Hippler M."/>
            <person name="Laroche J."/>
        </authorList>
    </citation>
    <scope>NUCLEOTIDE SEQUENCE [LARGE SCALE GENOMIC DNA]</scope>
    <source>
        <strain evidence="3 4">CCMP1005</strain>
    </source>
</reference>
<dbReference type="EMBL" id="AGNL01021148">
    <property type="protein sequence ID" value="EJK60398.1"/>
    <property type="molecule type" value="Genomic_DNA"/>
</dbReference>
<proteinExistence type="predicted"/>
<organism evidence="3 4">
    <name type="scientific">Thalassiosira oceanica</name>
    <name type="common">Marine diatom</name>
    <dbReference type="NCBI Taxonomy" id="159749"/>
    <lineage>
        <taxon>Eukaryota</taxon>
        <taxon>Sar</taxon>
        <taxon>Stramenopiles</taxon>
        <taxon>Ochrophyta</taxon>
        <taxon>Bacillariophyta</taxon>
        <taxon>Coscinodiscophyceae</taxon>
        <taxon>Thalassiosirophycidae</taxon>
        <taxon>Thalassiosirales</taxon>
        <taxon>Thalassiosiraceae</taxon>
        <taxon>Thalassiosira</taxon>
    </lineage>
</organism>
<feature type="region of interest" description="Disordered" evidence="1">
    <location>
        <begin position="47"/>
        <end position="67"/>
    </location>
</feature>
<feature type="region of interest" description="Disordered" evidence="1">
    <location>
        <begin position="1"/>
        <end position="20"/>
    </location>
</feature>
<evidence type="ECO:0000313" key="3">
    <source>
        <dbReference type="EMBL" id="EJK60398.1"/>
    </source>
</evidence>
<accession>K0S2S4</accession>
<evidence type="ECO:0000256" key="1">
    <source>
        <dbReference type="SAM" id="MobiDB-lite"/>
    </source>
</evidence>
<evidence type="ECO:0000313" key="4">
    <source>
        <dbReference type="Proteomes" id="UP000266841"/>
    </source>
</evidence>
<dbReference type="PANTHER" id="PTHR33418">
    <property type="entry name" value="HELICASE-ASSOCIATED"/>
    <property type="match status" value="1"/>
</dbReference>
<protein>
    <recommendedName>
        <fullName evidence="2">Helicase-associated domain-containing protein</fullName>
    </recommendedName>
</protein>